<feature type="compositionally biased region" description="Low complexity" evidence="1">
    <location>
        <begin position="110"/>
        <end position="129"/>
    </location>
</feature>
<feature type="region of interest" description="Disordered" evidence="1">
    <location>
        <begin position="98"/>
        <end position="144"/>
    </location>
</feature>
<evidence type="ECO:0000313" key="3">
    <source>
        <dbReference type="Proteomes" id="UP000262477"/>
    </source>
</evidence>
<evidence type="ECO:0000256" key="1">
    <source>
        <dbReference type="SAM" id="MobiDB-lite"/>
    </source>
</evidence>
<reference evidence="2 3" key="1">
    <citation type="submission" date="2018-08" db="EMBL/GenBank/DDBJ databases">
        <title>Streptomyces NEAU-D10 sp. nov., a novel Actinomycete isolated from soil.</title>
        <authorList>
            <person name="Jin L."/>
        </authorList>
    </citation>
    <scope>NUCLEOTIDE SEQUENCE [LARGE SCALE GENOMIC DNA]</scope>
    <source>
        <strain evidence="2 3">NEAU-D10</strain>
    </source>
</reference>
<accession>A0A371PTU6</accession>
<dbReference type="Pfam" id="PF02945">
    <property type="entry name" value="Endonuclease_7"/>
    <property type="match status" value="1"/>
</dbReference>
<proteinExistence type="predicted"/>
<keyword evidence="3" id="KW-1185">Reference proteome</keyword>
<gene>
    <name evidence="2" type="ORF">DY245_35750</name>
</gene>
<dbReference type="InterPro" id="IPR004211">
    <property type="entry name" value="Endonuclease_7"/>
</dbReference>
<dbReference type="InterPro" id="IPR038563">
    <property type="entry name" value="Endonuclease_7_sf"/>
</dbReference>
<protein>
    <recommendedName>
        <fullName evidence="4">Recombination endonuclease VII</fullName>
    </recommendedName>
</protein>
<evidence type="ECO:0008006" key="4">
    <source>
        <dbReference type="Google" id="ProtNLM"/>
    </source>
</evidence>
<name>A0A371PTU6_STRIH</name>
<dbReference type="EMBL" id="QUAC01000398">
    <property type="protein sequence ID" value="REK85849.1"/>
    <property type="molecule type" value="Genomic_DNA"/>
</dbReference>
<dbReference type="Gene3D" id="3.40.1800.10">
    <property type="entry name" value="His-Me finger endonucleases"/>
    <property type="match status" value="1"/>
</dbReference>
<evidence type="ECO:0000313" key="2">
    <source>
        <dbReference type="EMBL" id="REK85849.1"/>
    </source>
</evidence>
<organism evidence="2 3">
    <name type="scientific">Streptomyces inhibens</name>
    <dbReference type="NCBI Taxonomy" id="2293571"/>
    <lineage>
        <taxon>Bacteria</taxon>
        <taxon>Bacillati</taxon>
        <taxon>Actinomycetota</taxon>
        <taxon>Actinomycetes</taxon>
        <taxon>Kitasatosporales</taxon>
        <taxon>Streptomycetaceae</taxon>
        <taxon>Streptomyces</taxon>
    </lineage>
</organism>
<dbReference type="SUPFAM" id="SSF54060">
    <property type="entry name" value="His-Me finger endonucleases"/>
    <property type="match status" value="1"/>
</dbReference>
<dbReference type="AlphaFoldDB" id="A0A371PTU6"/>
<dbReference type="Proteomes" id="UP000262477">
    <property type="component" value="Unassembled WGS sequence"/>
</dbReference>
<sequence length="144" mass="16082">MKRFKFSSMEAVREFRESRDHRCDICKRQWQEGGSAFRIDHDSASCPSRGPSCGKCVPGYLCRLCNTQGLSWYELVGRSTTTVPVFEDCLRRYERRRWGTSLPGPTSRLPGSSTGTPRPAGPGPQRAPQTVPCGPGPHRRAAVR</sequence>
<dbReference type="InterPro" id="IPR044925">
    <property type="entry name" value="His-Me_finger_sf"/>
</dbReference>
<comment type="caution">
    <text evidence="2">The sequence shown here is derived from an EMBL/GenBank/DDBJ whole genome shotgun (WGS) entry which is preliminary data.</text>
</comment>